<dbReference type="EMBL" id="JAUSTM010000021">
    <property type="protein sequence ID" value="MDQ0223247.1"/>
    <property type="molecule type" value="Genomic_DNA"/>
</dbReference>
<proteinExistence type="predicted"/>
<evidence type="ECO:0000313" key="6">
    <source>
        <dbReference type="Proteomes" id="UP001223079"/>
    </source>
</evidence>
<keyword evidence="3" id="KW-0472">Membrane</keyword>
<dbReference type="PANTHER" id="PTHR10587">
    <property type="entry name" value="GLYCOSYL TRANSFERASE-RELATED"/>
    <property type="match status" value="1"/>
</dbReference>
<dbReference type="Proteomes" id="UP001223079">
    <property type="component" value="Unassembled WGS sequence"/>
</dbReference>
<dbReference type="InterPro" id="IPR002509">
    <property type="entry name" value="NODB_dom"/>
</dbReference>
<keyword evidence="3" id="KW-1133">Transmembrane helix</keyword>
<keyword evidence="1" id="KW-0479">Metal-binding</keyword>
<name>A0ABT9YTM1_9STRE</name>
<dbReference type="Pfam" id="PF01522">
    <property type="entry name" value="Polysacc_deac_1"/>
    <property type="match status" value="1"/>
</dbReference>
<dbReference type="Gene3D" id="3.90.640.30">
    <property type="match status" value="1"/>
</dbReference>
<evidence type="ECO:0000256" key="2">
    <source>
        <dbReference type="ARBA" id="ARBA00022801"/>
    </source>
</evidence>
<dbReference type="RefSeq" id="WP_307122398.1">
    <property type="nucleotide sequence ID" value="NZ_JAUSTM010000021.1"/>
</dbReference>
<dbReference type="SUPFAM" id="SSF88713">
    <property type="entry name" value="Glycoside hydrolase/deacetylase"/>
    <property type="match status" value="1"/>
</dbReference>
<sequence length="470" mass="52104">MSQKIQKHTPFSSPKLIWSLAGGLLLCLLVLLGWQNHKQEERRKALELSANQLLTNQIQNHQDQGLTTQDKFNQDGHPLALLSVLADVSGNPIEGLEALQMERIGIASNDNTIDLIQFQYQTLESPLGGIKDIQLLETTYKADDTDFIAVQEQLELKRFYWQDNGGLFTLETFLSDQEAFINQVTEKLIHSGWSEEEIALSADQISQTAVSLPMTLTNHSLIIPLGANYTPVEMLYSDCYEAINTDLLIGEARVAYDNYLAEKAAEEERLAQEAALRAKGPNPVAVGKVIALTFDDGPDPNTTKQLQQILRQNQVKATFFILGQKVSGNEQLLQELVQEGHQLANHTWSHPNLTKLSATQVQAEVGNTQQAIYNATGVWPTVLRPPYGSSNAAVAQAAGIPIVNWTVDTLDWQSRNTEAILAKVKAHVHPGGIILMHDIHQTSVDAVQSVIDYLKAEGYNFVTINELYGY</sequence>
<feature type="transmembrane region" description="Helical" evidence="3">
    <location>
        <begin position="16"/>
        <end position="34"/>
    </location>
</feature>
<keyword evidence="6" id="KW-1185">Reference proteome</keyword>
<evidence type="ECO:0000256" key="1">
    <source>
        <dbReference type="ARBA" id="ARBA00022723"/>
    </source>
</evidence>
<reference evidence="5 6" key="1">
    <citation type="submission" date="2023-07" db="EMBL/GenBank/DDBJ databases">
        <title>Genomic Encyclopedia of Type Strains, Phase IV (KMG-IV): sequencing the most valuable type-strain genomes for metagenomic binning, comparative biology and taxonomic classification.</title>
        <authorList>
            <person name="Goeker M."/>
        </authorList>
    </citation>
    <scope>NUCLEOTIDE SEQUENCE [LARGE SCALE GENOMIC DNA]</scope>
    <source>
        <strain evidence="5 6">DSM 105143</strain>
    </source>
</reference>
<evidence type="ECO:0000313" key="5">
    <source>
        <dbReference type="EMBL" id="MDQ0223247.1"/>
    </source>
</evidence>
<feature type="domain" description="NodB homology" evidence="4">
    <location>
        <begin position="288"/>
        <end position="462"/>
    </location>
</feature>
<dbReference type="Gene3D" id="3.20.20.370">
    <property type="entry name" value="Glycoside hydrolase/deacetylase"/>
    <property type="match status" value="1"/>
</dbReference>
<dbReference type="PANTHER" id="PTHR10587:SF133">
    <property type="entry name" value="CHITIN DEACETYLASE 1-RELATED"/>
    <property type="match status" value="1"/>
</dbReference>
<dbReference type="InterPro" id="IPR050248">
    <property type="entry name" value="Polysacc_deacetylase_ArnD"/>
</dbReference>
<comment type="caution">
    <text evidence="5">The sequence shown here is derived from an EMBL/GenBank/DDBJ whole genome shotgun (WGS) entry which is preliminary data.</text>
</comment>
<gene>
    <name evidence="5" type="ORF">J2S23_001822</name>
</gene>
<keyword evidence="2" id="KW-0378">Hydrolase</keyword>
<organism evidence="5 6">
    <name type="scientific">Streptococcus moroccensis</name>
    <dbReference type="NCBI Taxonomy" id="1451356"/>
    <lineage>
        <taxon>Bacteria</taxon>
        <taxon>Bacillati</taxon>
        <taxon>Bacillota</taxon>
        <taxon>Bacilli</taxon>
        <taxon>Lactobacillales</taxon>
        <taxon>Streptococcaceae</taxon>
        <taxon>Streptococcus</taxon>
    </lineage>
</organism>
<evidence type="ECO:0000256" key="3">
    <source>
        <dbReference type="SAM" id="Phobius"/>
    </source>
</evidence>
<keyword evidence="3" id="KW-0812">Transmembrane</keyword>
<dbReference type="PROSITE" id="PS51677">
    <property type="entry name" value="NODB"/>
    <property type="match status" value="1"/>
</dbReference>
<evidence type="ECO:0000259" key="4">
    <source>
        <dbReference type="PROSITE" id="PS51677"/>
    </source>
</evidence>
<dbReference type="SUPFAM" id="SSF144015">
    <property type="entry name" value="Peptidoglycan deacetylase N-terminal noncatalytic region"/>
    <property type="match status" value="1"/>
</dbReference>
<protein>
    <submittedName>
        <fullName evidence="5">Peptidoglycan/xylan/chitin deacetylase (PgdA/CDA1 family)/type II secretory pathway pseudopilin PulG</fullName>
    </submittedName>
</protein>
<accession>A0ABT9YTM1</accession>
<dbReference type="InterPro" id="IPR011330">
    <property type="entry name" value="Glyco_hydro/deAcase_b/a-brl"/>
</dbReference>